<keyword evidence="1" id="KW-0472">Membrane</keyword>
<gene>
    <name evidence="2" type="ORF">FN961_06200</name>
</gene>
<feature type="transmembrane region" description="Helical" evidence="1">
    <location>
        <begin position="173"/>
        <end position="192"/>
    </location>
</feature>
<evidence type="ECO:0008006" key="4">
    <source>
        <dbReference type="Google" id="ProtNLM"/>
    </source>
</evidence>
<accession>A0A553JS25</accession>
<dbReference type="Proteomes" id="UP000318126">
    <property type="component" value="Unassembled WGS sequence"/>
</dbReference>
<feature type="transmembrane region" description="Helical" evidence="1">
    <location>
        <begin position="131"/>
        <end position="153"/>
    </location>
</feature>
<feature type="transmembrane region" description="Helical" evidence="1">
    <location>
        <begin position="29"/>
        <end position="47"/>
    </location>
</feature>
<name>A0A553JS25_SHEHA</name>
<sequence length="194" mass="21450">MPQDHQHIIQKARKGVSFLFIHLPKTEKWLHVLVLSWVLWQLLLSFGMHVHANTPLAAITVIDKLHIYGGLGLLVLTIIFFSIVISRRKVADLYPWLSGNLTGLKADISTLLSRKLPEAAPGGLAATIEGLGLLALLLAVFTGLLWYSAISLGLSISPDLLAIHKTSVGAIEVYFYGHGTFAFLHLLTWWLAKR</sequence>
<evidence type="ECO:0000313" key="2">
    <source>
        <dbReference type="EMBL" id="TRY15259.1"/>
    </source>
</evidence>
<evidence type="ECO:0000313" key="3">
    <source>
        <dbReference type="Proteomes" id="UP000318126"/>
    </source>
</evidence>
<organism evidence="2 3">
    <name type="scientific">Shewanella hanedai</name>
    <name type="common">Alteromonas hanedai</name>
    <dbReference type="NCBI Taxonomy" id="25"/>
    <lineage>
        <taxon>Bacteria</taxon>
        <taxon>Pseudomonadati</taxon>
        <taxon>Pseudomonadota</taxon>
        <taxon>Gammaproteobacteria</taxon>
        <taxon>Alteromonadales</taxon>
        <taxon>Shewanellaceae</taxon>
        <taxon>Shewanella</taxon>
    </lineage>
</organism>
<evidence type="ECO:0000256" key="1">
    <source>
        <dbReference type="SAM" id="Phobius"/>
    </source>
</evidence>
<keyword evidence="1" id="KW-1133">Transmembrane helix</keyword>
<keyword evidence="1" id="KW-0812">Transmembrane</keyword>
<dbReference type="AlphaFoldDB" id="A0A553JS25"/>
<proteinExistence type="predicted"/>
<protein>
    <recommendedName>
        <fullName evidence="4">Cytochrome b/b6 domain-containing protein</fullName>
    </recommendedName>
</protein>
<comment type="caution">
    <text evidence="2">The sequence shown here is derived from an EMBL/GenBank/DDBJ whole genome shotgun (WGS) entry which is preliminary data.</text>
</comment>
<feature type="transmembrane region" description="Helical" evidence="1">
    <location>
        <begin position="67"/>
        <end position="85"/>
    </location>
</feature>
<dbReference type="OrthoDB" id="6588368at2"/>
<reference evidence="3" key="1">
    <citation type="submission" date="2019-07" db="EMBL/GenBank/DDBJ databases">
        <title>Shewanella sp. YLB-08 draft genomic sequence.</title>
        <authorList>
            <person name="Yu L."/>
        </authorList>
    </citation>
    <scope>NUCLEOTIDE SEQUENCE [LARGE SCALE GENOMIC DNA]</scope>
    <source>
        <strain evidence="3">JCM 20706</strain>
    </source>
</reference>
<dbReference type="EMBL" id="VKGK01000005">
    <property type="protein sequence ID" value="TRY15259.1"/>
    <property type="molecule type" value="Genomic_DNA"/>
</dbReference>
<keyword evidence="3" id="KW-1185">Reference proteome</keyword>
<dbReference type="RefSeq" id="WP_143563689.1">
    <property type="nucleotide sequence ID" value="NZ_BMPL01000004.1"/>
</dbReference>